<organism evidence="2 3">
    <name type="scientific">Thermoflexibacter ruber</name>
    <dbReference type="NCBI Taxonomy" id="1003"/>
    <lineage>
        <taxon>Bacteria</taxon>
        <taxon>Pseudomonadati</taxon>
        <taxon>Bacteroidota</taxon>
        <taxon>Cytophagia</taxon>
        <taxon>Cytophagales</taxon>
        <taxon>Thermoflexibacteraceae</taxon>
        <taxon>Thermoflexibacter</taxon>
    </lineage>
</organism>
<dbReference type="Pfam" id="PF14108">
    <property type="entry name" value="ABA4-like"/>
    <property type="match status" value="1"/>
</dbReference>
<name>A0A1I2IGD5_9BACT</name>
<accession>A0A1I2IGD5</accession>
<evidence type="ECO:0000313" key="2">
    <source>
        <dbReference type="EMBL" id="SFF41385.1"/>
    </source>
</evidence>
<feature type="transmembrane region" description="Helical" evidence="1">
    <location>
        <begin position="32"/>
        <end position="53"/>
    </location>
</feature>
<dbReference type="PANTHER" id="PTHR34543:SF1">
    <property type="entry name" value="PROTEIN ABA DEFICIENT 4, CHLOROPLASTIC"/>
    <property type="match status" value="1"/>
</dbReference>
<evidence type="ECO:0008006" key="4">
    <source>
        <dbReference type="Google" id="ProtNLM"/>
    </source>
</evidence>
<keyword evidence="1" id="KW-0812">Transmembrane</keyword>
<gene>
    <name evidence="2" type="ORF">SAMN04488541_103222</name>
</gene>
<feature type="transmembrane region" description="Helical" evidence="1">
    <location>
        <begin position="6"/>
        <end position="25"/>
    </location>
</feature>
<feature type="transmembrane region" description="Helical" evidence="1">
    <location>
        <begin position="114"/>
        <end position="136"/>
    </location>
</feature>
<dbReference type="OrthoDB" id="345237at2"/>
<dbReference type="RefSeq" id="WP_091548539.1">
    <property type="nucleotide sequence ID" value="NZ_FONY01000032.1"/>
</dbReference>
<reference evidence="2 3" key="1">
    <citation type="submission" date="2016-10" db="EMBL/GenBank/DDBJ databases">
        <authorList>
            <person name="de Groot N.N."/>
        </authorList>
    </citation>
    <scope>NUCLEOTIDE SEQUENCE [LARGE SCALE GENOMIC DNA]</scope>
    <source>
        <strain>GEY</strain>
        <strain evidence="3">DSM 9560</strain>
    </source>
</reference>
<protein>
    <recommendedName>
        <fullName evidence="4">DUF4281 domain-containing protein</fullName>
    </recommendedName>
</protein>
<evidence type="ECO:0000256" key="1">
    <source>
        <dbReference type="SAM" id="Phobius"/>
    </source>
</evidence>
<feature type="transmembrane region" description="Helical" evidence="1">
    <location>
        <begin position="82"/>
        <end position="102"/>
    </location>
</feature>
<dbReference type="Proteomes" id="UP000199513">
    <property type="component" value="Unassembled WGS sequence"/>
</dbReference>
<keyword evidence="1" id="KW-1133">Transmembrane helix</keyword>
<dbReference type="EMBL" id="FONY01000032">
    <property type="protein sequence ID" value="SFF41385.1"/>
    <property type="molecule type" value="Genomic_DNA"/>
</dbReference>
<proteinExistence type="predicted"/>
<dbReference type="STRING" id="1003.SAMN04488541_103222"/>
<sequence>MKSLELIFSIFNALILPQWILMIFAPRWKWTLWLVNSYLIPIGIGIAYAVLVLPNLFGSGQVPDFGTLDGIKNLFKMGNDEVVVGGWFHYLAFDLLVGSWILTDSQKNRIKHWFVAPCLFFTLMAGPVGFVLYQIIKFISPKTQKQA</sequence>
<keyword evidence="1" id="KW-0472">Membrane</keyword>
<dbReference type="PANTHER" id="PTHR34543">
    <property type="entry name" value="PROTEIN ABA DEFICIENT 4, CHLOROPLASTIC"/>
    <property type="match status" value="1"/>
</dbReference>
<keyword evidence="3" id="KW-1185">Reference proteome</keyword>
<dbReference type="AlphaFoldDB" id="A0A1I2IGD5"/>
<dbReference type="InterPro" id="IPR025461">
    <property type="entry name" value="ABA4-like"/>
</dbReference>
<evidence type="ECO:0000313" key="3">
    <source>
        <dbReference type="Proteomes" id="UP000199513"/>
    </source>
</evidence>